<dbReference type="AlphaFoldDB" id="A0A9E5MQ03"/>
<keyword evidence="12" id="KW-1185">Reference proteome</keyword>
<dbReference type="PANTHER" id="PTHR43427:SF6">
    <property type="entry name" value="CHLORIDE CHANNEL PROTEIN CLC-E"/>
    <property type="match status" value="1"/>
</dbReference>
<reference evidence="11" key="1">
    <citation type="submission" date="2020-03" db="EMBL/GenBank/DDBJ databases">
        <authorList>
            <person name="Guo F."/>
        </authorList>
    </citation>
    <scope>NUCLEOTIDE SEQUENCE</scope>
    <source>
        <strain evidence="11">JCM 30134</strain>
    </source>
</reference>
<dbReference type="CDD" id="cd00400">
    <property type="entry name" value="Voltage_gated_ClC"/>
    <property type="match status" value="1"/>
</dbReference>
<evidence type="ECO:0000256" key="10">
    <source>
        <dbReference type="SAM" id="Phobius"/>
    </source>
</evidence>
<comment type="subcellular location">
    <subcellularLocation>
        <location evidence="1">Membrane</location>
        <topology evidence="1">Multi-pass membrane protein</topology>
    </subcellularLocation>
</comment>
<keyword evidence="8" id="KW-0868">Chloride</keyword>
<feature type="transmembrane region" description="Helical" evidence="10">
    <location>
        <begin position="80"/>
        <end position="100"/>
    </location>
</feature>
<sequence length="589" mass="64193">MSEHSASRDPGLHPKHRLQELLDKFRHRLAHLDALPQLTILGFICGLAAAGVIIAFRLSIDLPLQFFLQGDSEDFESLAAYWHFALPVLGAVALGVLLHYTPASQRQVSVGHVLDRLHNHQGKLPARNWIVQFFGGILALVSGQSMGREGPAVHLGAGIASQLGQWLRLPNNCLRTLIGCGVASAIAASFNTPMAGVIFSMEVILMEYTIAGFIPVMMASVTGAVIGRMMFGAEPAFSVGPVQLQDLWSLPIIALAGLVIAFFAAAFIRLQLFFNRQQHYPVFSRMLVAGVATGAIALLYPEILGIGYDTIDAAMHGELALHMLLGILFAKLIATALSGGLGVPGGVIGPLLFIGGLLGGAIALVTNLLIPGDTANPSFYVLLGMGAMMAAALNAPLTALITVFELTHNPYTIFPTMLMIVVTVLTTRQLFRCDGLFIAQLEANGFNLNHGPVRQALNRVGVRSMMETQFIRSNNRITLTQLRQRLQQHPTWLVIDEPEHDKYLLAAADISAFVDNCDPEQAEEIKLLDIPGRKWLLKPIHQQASLYEAQLELNQYKADALYVERENAPWLSPVMGVITQEHISNFYRV</sequence>
<feature type="transmembrane region" description="Helical" evidence="10">
    <location>
        <begin position="208"/>
        <end position="227"/>
    </location>
</feature>
<dbReference type="Pfam" id="PF00654">
    <property type="entry name" value="Voltage_CLC"/>
    <property type="match status" value="1"/>
</dbReference>
<evidence type="ECO:0000256" key="9">
    <source>
        <dbReference type="ARBA" id="ARBA00023303"/>
    </source>
</evidence>
<gene>
    <name evidence="11" type="ORF">G8770_21770</name>
</gene>
<feature type="transmembrane region" description="Helical" evidence="10">
    <location>
        <begin position="247"/>
        <end position="270"/>
    </location>
</feature>
<feature type="transmembrane region" description="Helical" evidence="10">
    <location>
        <begin position="350"/>
        <end position="370"/>
    </location>
</feature>
<name>A0A9E5MQ03_9GAMM</name>
<evidence type="ECO:0000256" key="5">
    <source>
        <dbReference type="ARBA" id="ARBA00023065"/>
    </source>
</evidence>
<dbReference type="EMBL" id="JAAONZ010000025">
    <property type="protein sequence ID" value="NHO68187.1"/>
    <property type="molecule type" value="Genomic_DNA"/>
</dbReference>
<protein>
    <submittedName>
        <fullName evidence="11">Chloride channel protein</fullName>
    </submittedName>
</protein>
<keyword evidence="3 10" id="KW-0812">Transmembrane</keyword>
<dbReference type="GO" id="GO:0005254">
    <property type="term" value="F:chloride channel activity"/>
    <property type="evidence" value="ECO:0007669"/>
    <property type="project" value="UniProtKB-KW"/>
</dbReference>
<dbReference type="SUPFAM" id="SSF81340">
    <property type="entry name" value="Clc chloride channel"/>
    <property type="match status" value="1"/>
</dbReference>
<dbReference type="InterPro" id="IPR050368">
    <property type="entry name" value="ClC-type_chloride_channel"/>
</dbReference>
<keyword evidence="9" id="KW-0407">Ion channel</keyword>
<dbReference type="RefSeq" id="WP_167191941.1">
    <property type="nucleotide sequence ID" value="NZ_JAAONZ010000025.1"/>
</dbReference>
<keyword evidence="6 10" id="KW-0472">Membrane</keyword>
<dbReference type="PRINTS" id="PR00762">
    <property type="entry name" value="CLCHANNEL"/>
</dbReference>
<feature type="transmembrane region" description="Helical" evidence="10">
    <location>
        <begin position="38"/>
        <end position="60"/>
    </location>
</feature>
<dbReference type="PANTHER" id="PTHR43427">
    <property type="entry name" value="CHLORIDE CHANNEL PROTEIN CLC-E"/>
    <property type="match status" value="1"/>
</dbReference>
<evidence type="ECO:0000256" key="2">
    <source>
        <dbReference type="ARBA" id="ARBA00022448"/>
    </source>
</evidence>
<evidence type="ECO:0000313" key="12">
    <source>
        <dbReference type="Proteomes" id="UP000787472"/>
    </source>
</evidence>
<feature type="transmembrane region" description="Helical" evidence="10">
    <location>
        <begin position="411"/>
        <end position="431"/>
    </location>
</feature>
<organism evidence="11 12">
    <name type="scientific">Pseudomaricurvus hydrocarbonicus</name>
    <dbReference type="NCBI Taxonomy" id="1470433"/>
    <lineage>
        <taxon>Bacteria</taxon>
        <taxon>Pseudomonadati</taxon>
        <taxon>Pseudomonadota</taxon>
        <taxon>Gammaproteobacteria</taxon>
        <taxon>Cellvibrionales</taxon>
        <taxon>Cellvibrionaceae</taxon>
        <taxon>Pseudomaricurvus</taxon>
    </lineage>
</organism>
<proteinExistence type="predicted"/>
<dbReference type="Gene3D" id="1.10.3080.10">
    <property type="entry name" value="Clc chloride channel"/>
    <property type="match status" value="1"/>
</dbReference>
<evidence type="ECO:0000256" key="7">
    <source>
        <dbReference type="ARBA" id="ARBA00023173"/>
    </source>
</evidence>
<keyword evidence="4 10" id="KW-1133">Transmembrane helix</keyword>
<comment type="caution">
    <text evidence="11">The sequence shown here is derived from an EMBL/GenBank/DDBJ whole genome shotgun (WGS) entry which is preliminary data.</text>
</comment>
<evidence type="ECO:0000256" key="4">
    <source>
        <dbReference type="ARBA" id="ARBA00022989"/>
    </source>
</evidence>
<evidence type="ECO:0000256" key="8">
    <source>
        <dbReference type="ARBA" id="ARBA00023214"/>
    </source>
</evidence>
<evidence type="ECO:0000256" key="3">
    <source>
        <dbReference type="ARBA" id="ARBA00022692"/>
    </source>
</evidence>
<dbReference type="Proteomes" id="UP000787472">
    <property type="component" value="Unassembled WGS sequence"/>
</dbReference>
<evidence type="ECO:0000256" key="6">
    <source>
        <dbReference type="ARBA" id="ARBA00023136"/>
    </source>
</evidence>
<keyword evidence="2" id="KW-0813">Transport</keyword>
<dbReference type="InterPro" id="IPR001807">
    <property type="entry name" value="ClC"/>
</dbReference>
<feature type="transmembrane region" description="Helical" evidence="10">
    <location>
        <begin position="382"/>
        <end position="404"/>
    </location>
</feature>
<dbReference type="GO" id="GO:0034707">
    <property type="term" value="C:chloride channel complex"/>
    <property type="evidence" value="ECO:0007669"/>
    <property type="project" value="UniProtKB-KW"/>
</dbReference>
<keyword evidence="7" id="KW-0869">Chloride channel</keyword>
<feature type="transmembrane region" description="Helical" evidence="10">
    <location>
        <begin position="320"/>
        <end position="343"/>
    </location>
</feature>
<evidence type="ECO:0000256" key="1">
    <source>
        <dbReference type="ARBA" id="ARBA00004141"/>
    </source>
</evidence>
<dbReference type="InterPro" id="IPR014743">
    <property type="entry name" value="Cl-channel_core"/>
</dbReference>
<accession>A0A9E5MQ03</accession>
<evidence type="ECO:0000313" key="11">
    <source>
        <dbReference type="EMBL" id="NHO68187.1"/>
    </source>
</evidence>
<keyword evidence="5" id="KW-0406">Ion transport</keyword>
<feature type="transmembrane region" description="Helical" evidence="10">
    <location>
        <begin position="282"/>
        <end position="300"/>
    </location>
</feature>